<dbReference type="EMBL" id="JBHSNA010000001">
    <property type="protein sequence ID" value="MFC5564886.1"/>
    <property type="molecule type" value="Genomic_DNA"/>
</dbReference>
<comment type="caution">
    <text evidence="2">The sequence shown here is derived from an EMBL/GenBank/DDBJ whole genome shotgun (WGS) entry which is preliminary data.</text>
</comment>
<sequence>MRESPVEVLAGAPVVLVAAGFLLHAARATGQGGPRTYRATARMAVNAAVPIPDDSAAVVASEGLLGGAFIEIVPGGSPDSLPDGGGIRDARDALSLSHLLLRYVSGGEGSAP</sequence>
<proteinExistence type="predicted"/>
<evidence type="ECO:0000313" key="3">
    <source>
        <dbReference type="Proteomes" id="UP001596056"/>
    </source>
</evidence>
<accession>A0ABW0S6D3</accession>
<name>A0ABW0S6D3_9RHOB</name>
<reference evidence="3" key="1">
    <citation type="journal article" date="2019" name="Int. J. Syst. Evol. Microbiol.">
        <title>The Global Catalogue of Microorganisms (GCM) 10K type strain sequencing project: providing services to taxonomists for standard genome sequencing and annotation.</title>
        <authorList>
            <consortium name="The Broad Institute Genomics Platform"/>
            <consortium name="The Broad Institute Genome Sequencing Center for Infectious Disease"/>
            <person name="Wu L."/>
            <person name="Ma J."/>
        </authorList>
    </citation>
    <scope>NUCLEOTIDE SEQUENCE [LARGE SCALE GENOMIC DNA]</scope>
    <source>
        <strain evidence="3">KACC 11588</strain>
    </source>
</reference>
<evidence type="ECO:0000259" key="1">
    <source>
        <dbReference type="Pfam" id="PF02470"/>
    </source>
</evidence>
<gene>
    <name evidence="2" type="ORF">ACFPOC_00425</name>
</gene>
<dbReference type="Proteomes" id="UP001596056">
    <property type="component" value="Unassembled WGS sequence"/>
</dbReference>
<dbReference type="InterPro" id="IPR003399">
    <property type="entry name" value="Mce/MlaD"/>
</dbReference>
<keyword evidence="3" id="KW-1185">Reference proteome</keyword>
<dbReference type="RefSeq" id="WP_209837289.1">
    <property type="nucleotide sequence ID" value="NZ_JAGGJP010000001.1"/>
</dbReference>
<organism evidence="2 3">
    <name type="scientific">Rubellimicrobium aerolatum</name>
    <dbReference type="NCBI Taxonomy" id="490979"/>
    <lineage>
        <taxon>Bacteria</taxon>
        <taxon>Pseudomonadati</taxon>
        <taxon>Pseudomonadota</taxon>
        <taxon>Alphaproteobacteria</taxon>
        <taxon>Rhodobacterales</taxon>
        <taxon>Roseobacteraceae</taxon>
        <taxon>Rubellimicrobium</taxon>
    </lineage>
</organism>
<dbReference type="Pfam" id="PF02470">
    <property type="entry name" value="MlaD"/>
    <property type="match status" value="1"/>
</dbReference>
<feature type="domain" description="Mce/MlaD" evidence="1">
    <location>
        <begin position="35"/>
        <end position="75"/>
    </location>
</feature>
<protein>
    <submittedName>
        <fullName evidence="2">MlaD family protein</fullName>
    </submittedName>
</protein>
<evidence type="ECO:0000313" key="2">
    <source>
        <dbReference type="EMBL" id="MFC5564886.1"/>
    </source>
</evidence>